<dbReference type="AlphaFoldDB" id="A0A6S6S677"/>
<reference evidence="2" key="1">
    <citation type="submission" date="2020-01" db="EMBL/GenBank/DDBJ databases">
        <authorList>
            <person name="Meier V. D."/>
            <person name="Meier V D."/>
        </authorList>
    </citation>
    <scope>NUCLEOTIDE SEQUENCE</scope>
    <source>
        <strain evidence="2">HLG_WM_MAG_05</strain>
    </source>
</reference>
<evidence type="ECO:0000259" key="1">
    <source>
        <dbReference type="PROSITE" id="PS50943"/>
    </source>
</evidence>
<feature type="domain" description="HTH cro/C1-type" evidence="1">
    <location>
        <begin position="23"/>
        <end position="80"/>
    </location>
</feature>
<dbReference type="SUPFAM" id="SSF47413">
    <property type="entry name" value="lambda repressor-like DNA-binding domains"/>
    <property type="match status" value="1"/>
</dbReference>
<name>A0A6S6S677_9BACT</name>
<dbReference type="EMBL" id="CACVAU010000001">
    <property type="protein sequence ID" value="CAA6800475.1"/>
    <property type="molecule type" value="Genomic_DNA"/>
</dbReference>
<dbReference type="CDD" id="cd00093">
    <property type="entry name" value="HTH_XRE"/>
    <property type="match status" value="1"/>
</dbReference>
<organism evidence="2">
    <name type="scientific">uncultured Sulfurovum sp</name>
    <dbReference type="NCBI Taxonomy" id="269237"/>
    <lineage>
        <taxon>Bacteria</taxon>
        <taxon>Pseudomonadati</taxon>
        <taxon>Campylobacterota</taxon>
        <taxon>Epsilonproteobacteria</taxon>
        <taxon>Campylobacterales</taxon>
        <taxon>Sulfurovaceae</taxon>
        <taxon>Sulfurovum</taxon>
        <taxon>environmental samples</taxon>
    </lineage>
</organism>
<dbReference type="SMART" id="SM00530">
    <property type="entry name" value="HTH_XRE"/>
    <property type="match status" value="1"/>
</dbReference>
<gene>
    <name evidence="2" type="ORF">HELGO_WM9919</name>
</gene>
<dbReference type="PROSITE" id="PS50943">
    <property type="entry name" value="HTH_CROC1"/>
    <property type="match status" value="1"/>
</dbReference>
<dbReference type="GO" id="GO:0003677">
    <property type="term" value="F:DNA binding"/>
    <property type="evidence" value="ECO:0007669"/>
    <property type="project" value="InterPro"/>
</dbReference>
<accession>A0A6S6S677</accession>
<proteinExistence type="predicted"/>
<dbReference type="Gene3D" id="1.10.260.40">
    <property type="entry name" value="lambda repressor-like DNA-binding domains"/>
    <property type="match status" value="1"/>
</dbReference>
<dbReference type="InterPro" id="IPR010982">
    <property type="entry name" value="Lambda_DNA-bd_dom_sf"/>
</dbReference>
<dbReference type="InterPro" id="IPR001387">
    <property type="entry name" value="Cro/C1-type_HTH"/>
</dbReference>
<sequence length="84" mass="9936">MKYFDETNVEFMQNIYKKIGLNVKRIRKEKKITQLELSHAIGHKSVSVISCAEICHKSYHFNIEHLSKIAYVLDVDICEFFKEN</sequence>
<dbReference type="Pfam" id="PF01381">
    <property type="entry name" value="HTH_3"/>
    <property type="match status" value="1"/>
</dbReference>
<evidence type="ECO:0000313" key="2">
    <source>
        <dbReference type="EMBL" id="CAA6800475.1"/>
    </source>
</evidence>
<protein>
    <submittedName>
        <fullName evidence="2">Transcriptional regulator, XRE family</fullName>
    </submittedName>
</protein>